<comment type="caution">
    <text evidence="1">The sequence shown here is derived from an EMBL/GenBank/DDBJ whole genome shotgun (WGS) entry which is preliminary data.</text>
</comment>
<dbReference type="Proteomes" id="UP000004848">
    <property type="component" value="Unassembled WGS sequence"/>
</dbReference>
<protein>
    <submittedName>
        <fullName evidence="1">Uncharacterized protein</fullName>
    </submittedName>
</protein>
<organism evidence="1 2">
    <name type="scientific">Roseibium aggregatum (strain ATCC 25650 / DSM 13394 / JCM 20685 / NBRC 16684 / NCIMB 2208 / IAM 12614 / B1)</name>
    <name type="common">Stappia aggregata</name>
    <dbReference type="NCBI Taxonomy" id="384765"/>
    <lineage>
        <taxon>Bacteria</taxon>
        <taxon>Pseudomonadati</taxon>
        <taxon>Pseudomonadota</taxon>
        <taxon>Alphaproteobacteria</taxon>
        <taxon>Hyphomicrobiales</taxon>
        <taxon>Stappiaceae</taxon>
        <taxon>Roseibium</taxon>
    </lineage>
</organism>
<evidence type="ECO:0000313" key="2">
    <source>
        <dbReference type="Proteomes" id="UP000004848"/>
    </source>
</evidence>
<sequence>MLELELLLLREKSDCDKTVTEPEDWPLIYQSY</sequence>
<dbReference type="AlphaFoldDB" id="A0NU45"/>
<dbReference type="EMBL" id="AAUW01000009">
    <property type="protein sequence ID" value="EAV43447.1"/>
    <property type="molecule type" value="Genomic_DNA"/>
</dbReference>
<evidence type="ECO:0000313" key="1">
    <source>
        <dbReference type="EMBL" id="EAV43447.1"/>
    </source>
</evidence>
<accession>A0NU45</accession>
<reference evidence="1 2" key="1">
    <citation type="submission" date="2006-05" db="EMBL/GenBank/DDBJ databases">
        <authorList>
            <person name="King G."/>
            <person name="Ferriera S."/>
            <person name="Johnson J."/>
            <person name="Kravitz S."/>
            <person name="Beeson K."/>
            <person name="Sutton G."/>
            <person name="Rogers Y.-H."/>
            <person name="Friedman R."/>
            <person name="Frazier M."/>
            <person name="Venter J.C."/>
        </authorList>
    </citation>
    <scope>NUCLEOTIDE SEQUENCE [LARGE SCALE GENOMIC DNA]</scope>
    <source>
        <strain evidence="2">ATCC 25650 / DSM 13394 / JCM 20685 / NBRC 16684 / NCIMB 2208 / IAM 12614 / B1</strain>
    </source>
</reference>
<proteinExistence type="predicted"/>
<gene>
    <name evidence="1" type="ORF">SIAM614_02181</name>
</gene>
<name>A0NU45_ROSAI</name>